<dbReference type="InterPro" id="IPR043502">
    <property type="entry name" value="DNA/RNA_pol_sf"/>
</dbReference>
<dbReference type="PANTHER" id="PTHR33050:SF7">
    <property type="entry name" value="RIBONUCLEASE H"/>
    <property type="match status" value="1"/>
</dbReference>
<evidence type="ECO:0000259" key="2">
    <source>
        <dbReference type="PROSITE" id="PS50878"/>
    </source>
</evidence>
<dbReference type="PANTHER" id="PTHR33050">
    <property type="entry name" value="REVERSE TRANSCRIPTASE DOMAIN-CONTAINING PROTEIN"/>
    <property type="match status" value="1"/>
</dbReference>
<name>A0ABN9SAF9_9DINO</name>
<proteinExistence type="predicted"/>
<evidence type="ECO:0000313" key="4">
    <source>
        <dbReference type="Proteomes" id="UP001189429"/>
    </source>
</evidence>
<accession>A0ABN9SAF9</accession>
<feature type="compositionally biased region" description="Basic and acidic residues" evidence="1">
    <location>
        <begin position="424"/>
        <end position="441"/>
    </location>
</feature>
<evidence type="ECO:0000256" key="1">
    <source>
        <dbReference type="SAM" id="MobiDB-lite"/>
    </source>
</evidence>
<feature type="compositionally biased region" description="Polar residues" evidence="1">
    <location>
        <begin position="802"/>
        <end position="815"/>
    </location>
</feature>
<evidence type="ECO:0000313" key="3">
    <source>
        <dbReference type="EMBL" id="CAK0828919.1"/>
    </source>
</evidence>
<organism evidence="3 4">
    <name type="scientific">Prorocentrum cordatum</name>
    <dbReference type="NCBI Taxonomy" id="2364126"/>
    <lineage>
        <taxon>Eukaryota</taxon>
        <taxon>Sar</taxon>
        <taxon>Alveolata</taxon>
        <taxon>Dinophyceae</taxon>
        <taxon>Prorocentrales</taxon>
        <taxon>Prorocentraceae</taxon>
        <taxon>Prorocentrum</taxon>
    </lineage>
</organism>
<comment type="caution">
    <text evidence="3">The sequence shown here is derived from an EMBL/GenBank/DDBJ whole genome shotgun (WGS) entry which is preliminary data.</text>
</comment>
<dbReference type="InterPro" id="IPR000477">
    <property type="entry name" value="RT_dom"/>
</dbReference>
<dbReference type="PROSITE" id="PS50878">
    <property type="entry name" value="RT_POL"/>
    <property type="match status" value="1"/>
</dbReference>
<dbReference type="SUPFAM" id="SSF56672">
    <property type="entry name" value="DNA/RNA polymerases"/>
    <property type="match status" value="1"/>
</dbReference>
<dbReference type="EMBL" id="CAUYUJ010010250">
    <property type="protein sequence ID" value="CAK0828919.1"/>
    <property type="molecule type" value="Genomic_DNA"/>
</dbReference>
<sequence length="1580" mass="175183">MRGALFQALGVDGSEHPRIIGALQAADFDTIVRAVQVRDPGGAGGAGGPPPLLDPTPAQLSQAGLLGRACRVTVGTQPSAAAAAAAQAAAQTAVKMAGTINQTDDTEVDILDEHAIKIAYKNYHDRIGAFPPAEEELSKEQLSTLWEAFRSGGAPYTDMAVWGPHHHRIQKKIRLRGVKIAPTGEVTSIELTGPADFEDWRACYAVFKVGCIMFEQITPARLDAYEKHLRGLHERYGRQCWALIYQADVRARLELSERLRRIGKDEKERADATSTFHDFDPAKPWEWVWSKLTSDVQFWLREVQEPAVLVLARTASLHQMIDHDAPIMQAPPPPSNAASQHPPALPVGPDGLFTHNRKGIELCRSYQTGECTEHDARNNCCRIPRLKHQCGKCLSIDHGANNCALKTAREPRANKEVAAPSADSLREPQEDLGECKSDPGLKRHLHSSKGTGRQVKLKIDTETTPDIIIIDSETQTSECYDANSYATDLGKPLPKDLATGLKFLYMFSGPTGRQDGFAQAIRDMGGVCEEWDSINGDEHDLTSEENWRRLKACKSEFHGILMAPPCNTFTRARRKRRDGIGGPPPLRGPEGRDRYGLKHLKPEDQDKVKKGTLLALRAGDMLASSLKDGTPIINEQPHFDPEDPEDTSMYNLDEFQAVRMAEGVSLHDLVQCEYGAKAEKRSSILAINVDLKDAFGKCRHKPQWWRRPSTGEWHLGPHSPLVGKERMIPAGEWRRSMILDDMQYHAKFKDAPFLTSSAQAYPAGLNRYFAIKLAMRARQIASNMPKTSTLVRVGYWQNALVNQPSPIGTHRSATQAGIEGRQRVPASTAGTHCSAPPRQQSGARGHRPSGCEDGSIRDEAQSRGSITFSHSLRGDRVGDVKCRERENELYIGGMRHPRQSIGKMQDYGAISEQLRYTIEQHLNANPHIQKVCLDAIGSEADAAGPEADTLDDLATTLGSLLGTEDTKGVANDKYDTPIRAGLLAAWARRANDIDGEHVEDWLKHGAPAGIEVDTEDPGIFPKVDATIGEHALDTLDEHDDEPEFHNYSSVDGDPEAKPEIDRLKTSSYVTTFKSYKEACAWLGAKPNVSKLGMITKVKNGKIKRRLILDCKQSGVNATARQRQRIVLPRLSDVIDDALYLLRECQHEPEQNLEWLVLDFTDWFYNIPLRHCERRHFVAYYGGEFIIFLTMAQGSVNAPLVCGRVAALVARLTQSMFWATEVRHHIYVDDPIIAARGLQQQRDRYFAIIILTWRTLGLKLAFKKAERGQEVDWIGAHLTCKTLPEPAIEVTAKQDIVDEVRHMVTDMRSSNVAPIKDVQSLVGKANHIAGMIEAWRPFLQDMWSTIAAHKRGETSNAPRQCIWTKQIAQALEWIHAFQAGSLGTLSRVYRVRAYFGYCKRVAIVTDASPWGLGGYLMIEDVVKAYFTSPLTQADADVLRAPLGEAAGQQVWEALAMLVALRVWKQVWLQQGIRLAATADSISTLTLLLNFRARTASYGLGVICREMALEFGDCAYKPKAYVHLPGIANDVADELSRRAQPGHQARHPIALEGAAEFHVAPRTLSFFRALPSASQLQRTGTG</sequence>
<dbReference type="InterPro" id="IPR052055">
    <property type="entry name" value="Hepadnavirus_pol/RT"/>
</dbReference>
<feature type="region of interest" description="Disordered" evidence="1">
    <location>
        <begin position="412"/>
        <end position="454"/>
    </location>
</feature>
<keyword evidence="4" id="KW-1185">Reference proteome</keyword>
<dbReference type="Pfam" id="PF00078">
    <property type="entry name" value="RVT_1"/>
    <property type="match status" value="1"/>
</dbReference>
<protein>
    <recommendedName>
        <fullName evidence="2">Reverse transcriptase domain-containing protein</fullName>
    </recommendedName>
</protein>
<feature type="region of interest" description="Disordered" evidence="1">
    <location>
        <begin position="574"/>
        <end position="597"/>
    </location>
</feature>
<feature type="region of interest" description="Disordered" evidence="1">
    <location>
        <begin position="802"/>
        <end position="870"/>
    </location>
</feature>
<gene>
    <name evidence="3" type="ORF">PCOR1329_LOCUS28015</name>
</gene>
<feature type="domain" description="Reverse transcriptase" evidence="2">
    <location>
        <begin position="1075"/>
        <end position="1277"/>
    </location>
</feature>
<dbReference type="Proteomes" id="UP001189429">
    <property type="component" value="Unassembled WGS sequence"/>
</dbReference>
<reference evidence="3" key="1">
    <citation type="submission" date="2023-10" db="EMBL/GenBank/DDBJ databases">
        <authorList>
            <person name="Chen Y."/>
            <person name="Shah S."/>
            <person name="Dougan E. K."/>
            <person name="Thang M."/>
            <person name="Chan C."/>
        </authorList>
    </citation>
    <scope>NUCLEOTIDE SEQUENCE [LARGE SCALE GENOMIC DNA]</scope>
</reference>